<dbReference type="Pfam" id="PF01302">
    <property type="entry name" value="CAP_GLY"/>
    <property type="match status" value="1"/>
</dbReference>
<dbReference type="SUPFAM" id="SSF74924">
    <property type="entry name" value="Cap-Gly domain"/>
    <property type="match status" value="1"/>
</dbReference>
<dbReference type="Gene3D" id="2.30.30.190">
    <property type="entry name" value="CAP Gly-rich-like domain"/>
    <property type="match status" value="1"/>
</dbReference>
<dbReference type="InterPro" id="IPR036859">
    <property type="entry name" value="CAP-Gly_dom_sf"/>
</dbReference>
<evidence type="ECO:0000313" key="4">
    <source>
        <dbReference type="Proteomes" id="UP001149090"/>
    </source>
</evidence>
<feature type="coiled-coil region" evidence="1">
    <location>
        <begin position="56"/>
        <end position="184"/>
    </location>
</feature>
<protein>
    <submittedName>
        <fullName evidence="3">Cap-gly domain-containing linker protein</fullName>
    </submittedName>
</protein>
<reference evidence="3" key="1">
    <citation type="submission" date="2022-10" db="EMBL/GenBank/DDBJ databases">
        <title>Novel sulphate-reducing endosymbionts in the free-living metamonad Anaeramoeba.</title>
        <authorList>
            <person name="Jerlstrom-Hultqvist J."/>
            <person name="Cepicka I."/>
            <person name="Gallot-Lavallee L."/>
            <person name="Salas-Leiva D."/>
            <person name="Curtis B.A."/>
            <person name="Zahonova K."/>
            <person name="Pipaliya S."/>
            <person name="Dacks J."/>
            <person name="Roger A.J."/>
        </authorList>
    </citation>
    <scope>NUCLEOTIDE SEQUENCE</scope>
    <source>
        <strain evidence="3">BMAN</strain>
    </source>
</reference>
<comment type="caution">
    <text evidence="3">The sequence shown here is derived from an EMBL/GenBank/DDBJ whole genome shotgun (WGS) entry which is preliminary data.</text>
</comment>
<keyword evidence="1" id="KW-0175">Coiled coil</keyword>
<sequence>MVDNFQIGDPVYWNSNSGKVSFVGETKFAPGIWIGITLDQSVGEHNGTYFGVKYFEYELLTENENLDDQIESLEELIKKLQEEKKEMNEKNNNLEEKMNSSEKEKVFLANLKLRDEIFSLQNQFDEMEYSLQEKQKEENIVVTEIEEVTDSLQSRNKTILNQKIDEMNKEIAELTFNFNNKKKLEKKLKNAQ</sequence>
<dbReference type="OrthoDB" id="2130750at2759"/>
<dbReference type="InterPro" id="IPR000938">
    <property type="entry name" value="CAP-Gly_domain"/>
</dbReference>
<dbReference type="PROSITE" id="PS50245">
    <property type="entry name" value="CAP_GLY_2"/>
    <property type="match status" value="1"/>
</dbReference>
<dbReference type="InterPro" id="IPR028750">
    <property type="entry name" value="CEP350/CC187"/>
</dbReference>
<dbReference type="AlphaFoldDB" id="A0A9Q0LWG9"/>
<dbReference type="GO" id="GO:0008017">
    <property type="term" value="F:microtubule binding"/>
    <property type="evidence" value="ECO:0007669"/>
    <property type="project" value="InterPro"/>
</dbReference>
<dbReference type="GO" id="GO:0005813">
    <property type="term" value="C:centrosome"/>
    <property type="evidence" value="ECO:0007669"/>
    <property type="project" value="InterPro"/>
</dbReference>
<keyword evidence="4" id="KW-1185">Reference proteome</keyword>
<dbReference type="GO" id="GO:0034453">
    <property type="term" value="P:microtubule anchoring"/>
    <property type="evidence" value="ECO:0007669"/>
    <property type="project" value="InterPro"/>
</dbReference>
<dbReference type="PANTHER" id="PTHR13958">
    <property type="entry name" value="CENTROSOME-ASSOCIATED PROTEIN 350"/>
    <property type="match status" value="1"/>
</dbReference>
<name>A0A9Q0LWG9_ANAIG</name>
<proteinExistence type="predicted"/>
<evidence type="ECO:0000256" key="1">
    <source>
        <dbReference type="SAM" id="Coils"/>
    </source>
</evidence>
<dbReference type="Proteomes" id="UP001149090">
    <property type="component" value="Unassembled WGS sequence"/>
</dbReference>
<dbReference type="SMART" id="SM01052">
    <property type="entry name" value="CAP_GLY"/>
    <property type="match status" value="1"/>
</dbReference>
<dbReference type="PANTHER" id="PTHR13958:SF3">
    <property type="entry name" value="CAP-GLY DOMAIN-CONTAINING PROTEIN-RELATED"/>
    <property type="match status" value="1"/>
</dbReference>
<evidence type="ECO:0000259" key="2">
    <source>
        <dbReference type="PROSITE" id="PS50245"/>
    </source>
</evidence>
<gene>
    <name evidence="3" type="ORF">M0811_03843</name>
</gene>
<accession>A0A9Q0LWG9</accession>
<feature type="domain" description="CAP-Gly" evidence="2">
    <location>
        <begin position="24"/>
        <end position="56"/>
    </location>
</feature>
<evidence type="ECO:0000313" key="3">
    <source>
        <dbReference type="EMBL" id="KAJ5080358.1"/>
    </source>
</evidence>
<dbReference type="EMBL" id="JAPDFW010000011">
    <property type="protein sequence ID" value="KAJ5080358.1"/>
    <property type="molecule type" value="Genomic_DNA"/>
</dbReference>
<organism evidence="3 4">
    <name type="scientific">Anaeramoeba ignava</name>
    <name type="common">Anaerobic marine amoeba</name>
    <dbReference type="NCBI Taxonomy" id="1746090"/>
    <lineage>
        <taxon>Eukaryota</taxon>
        <taxon>Metamonada</taxon>
        <taxon>Anaeramoebidae</taxon>
        <taxon>Anaeramoeba</taxon>
    </lineage>
</organism>